<comment type="similarity">
    <text evidence="2">Belongs to the UPP synthase family.</text>
</comment>
<dbReference type="SUPFAM" id="SSF64005">
    <property type="entry name" value="Undecaprenyl diphosphate synthase"/>
    <property type="match status" value="1"/>
</dbReference>
<feature type="binding site" evidence="2">
    <location>
        <begin position="3"/>
        <end position="6"/>
    </location>
    <ligand>
        <name>substrate</name>
    </ligand>
</feature>
<dbReference type="KEGG" id="hjo:AY555_07770"/>
<dbReference type="InterPro" id="IPR001441">
    <property type="entry name" value="UPP_synth-like"/>
</dbReference>
<dbReference type="Pfam" id="PF01255">
    <property type="entry name" value="Prenyltransf"/>
    <property type="match status" value="1"/>
</dbReference>
<feature type="binding site" evidence="2">
    <location>
        <begin position="176"/>
        <end position="178"/>
    </location>
    <ligand>
        <name>substrate</name>
    </ligand>
</feature>
<feature type="binding site" evidence="2">
    <location>
        <position position="53"/>
    </location>
    <ligand>
        <name>substrate</name>
    </ligand>
</feature>
<dbReference type="PANTHER" id="PTHR10291">
    <property type="entry name" value="DEHYDRODOLICHYL DIPHOSPHATE SYNTHASE FAMILY MEMBER"/>
    <property type="match status" value="1"/>
</dbReference>
<dbReference type="HAMAP" id="MF_01139">
    <property type="entry name" value="ISPT"/>
    <property type="match status" value="1"/>
</dbReference>
<keyword evidence="1 2" id="KW-0808">Transferase</keyword>
<dbReference type="EMBL" id="CP014525">
    <property type="protein sequence ID" value="AMW35639.1"/>
    <property type="molecule type" value="Genomic_DNA"/>
</dbReference>
<dbReference type="GO" id="GO:0000287">
    <property type="term" value="F:magnesium ion binding"/>
    <property type="evidence" value="ECO:0007669"/>
    <property type="project" value="UniProtKB-UniRule"/>
</dbReference>
<feature type="binding site" evidence="2">
    <location>
        <position position="51"/>
    </location>
    <ligand>
        <name>substrate</name>
    </ligand>
</feature>
<dbReference type="AlphaFoldDB" id="A0A143DGE7"/>
<comment type="function">
    <text evidence="2">Catalyzes the condensation of isopentenyl diphosphate (IPP) with allylic pyrophosphates generating different type of terpenoids.</text>
</comment>
<dbReference type="GO" id="GO:0008834">
    <property type="term" value="F:ditrans,polycis-undecaprenyl-diphosphate synthase [(2E,6E)-farnesyl-diphosphate specific] activity"/>
    <property type="evidence" value="ECO:0007669"/>
    <property type="project" value="TreeGrafter"/>
</dbReference>
<organism evidence="3 4">
    <name type="scientific">Haematospirillum jordaniae</name>
    <dbReference type="NCBI Taxonomy" id="1549855"/>
    <lineage>
        <taxon>Bacteria</taxon>
        <taxon>Pseudomonadati</taxon>
        <taxon>Pseudomonadota</taxon>
        <taxon>Alphaproteobacteria</taxon>
        <taxon>Rhodospirillales</taxon>
        <taxon>Novispirillaceae</taxon>
        <taxon>Haematospirillum</taxon>
    </lineage>
</organism>
<dbReference type="InterPro" id="IPR036424">
    <property type="entry name" value="UPP_synth-like_sf"/>
</dbReference>
<feature type="active site" description="Proton acceptor" evidence="2">
    <location>
        <position position="50"/>
    </location>
</feature>
<feature type="binding site" evidence="2">
    <location>
        <position position="189"/>
    </location>
    <ligand>
        <name>Mg(2+)</name>
        <dbReference type="ChEBI" id="CHEBI:18420"/>
    </ligand>
</feature>
<evidence type="ECO:0000313" key="3">
    <source>
        <dbReference type="EMBL" id="AMW35639.1"/>
    </source>
</evidence>
<feature type="binding site" evidence="2">
    <location>
        <position position="7"/>
    </location>
    <ligand>
        <name>substrate</name>
    </ligand>
</feature>
<feature type="binding site" evidence="2">
    <location>
        <position position="19"/>
    </location>
    <ligand>
        <name>substrate</name>
    </ligand>
</feature>
<feature type="binding site" evidence="2">
    <location>
        <position position="170"/>
    </location>
    <ligand>
        <name>substrate</name>
    </ligand>
</feature>
<dbReference type="PROSITE" id="PS01066">
    <property type="entry name" value="UPP_SYNTHASE"/>
    <property type="match status" value="1"/>
</dbReference>
<protein>
    <recommendedName>
        <fullName evidence="2">Isoprenyl transferase</fullName>
        <ecNumber evidence="2">2.5.1.-</ecNumber>
    </recommendedName>
</protein>
<dbReference type="Gene3D" id="3.40.1180.10">
    <property type="entry name" value="Decaprenyl diphosphate synthase-like"/>
    <property type="match status" value="1"/>
</dbReference>
<feature type="active site" evidence="2">
    <location>
        <position position="2"/>
    </location>
</feature>
<dbReference type="STRING" id="1549855.AY555_07770"/>
<dbReference type="CDD" id="cd00475">
    <property type="entry name" value="Cis_IPPS"/>
    <property type="match status" value="1"/>
</dbReference>
<gene>
    <name evidence="3" type="ORF">AY555_07770</name>
</gene>
<feature type="binding site" evidence="2">
    <location>
        <begin position="47"/>
        <end position="49"/>
    </location>
    <ligand>
        <name>substrate</name>
    </ligand>
</feature>
<proteinExistence type="inferred from homology"/>
<dbReference type="OrthoDB" id="4191603at2"/>
<comment type="cofactor">
    <cofactor evidence="2">
        <name>Mg(2+)</name>
        <dbReference type="ChEBI" id="CHEBI:18420"/>
    </cofactor>
    <text evidence="2">Binds 2 magnesium ions per subunit.</text>
</comment>
<dbReference type="GO" id="GO:0016094">
    <property type="term" value="P:polyprenol biosynthetic process"/>
    <property type="evidence" value="ECO:0007669"/>
    <property type="project" value="TreeGrafter"/>
</dbReference>
<feature type="binding site" evidence="2">
    <location>
        <position position="2"/>
    </location>
    <ligand>
        <name>Mg(2+)</name>
        <dbReference type="ChEBI" id="CHEBI:18420"/>
    </ligand>
</feature>
<comment type="subunit">
    <text evidence="2">Homodimer.</text>
</comment>
<sequence>MDGNGRWAQKRGLPRVAGHKRGADAVKAVVEAAPSLGIDQLTLFGFSSENWKRPQSEVSALMGLLRLYLKSEISRLDAEGVRLRFMGDRCGLADDIAALMADAEERTAGNGLLDLVIAINYGSRAEIVSAVQKLAGMVRDGLLDAGSISEDLFSSSLMIPGLPDPDLLIRTSGEQRISNFLLWQCAYTEFVFTDVLWPDFNKAELAKCLQAFAGRDRRFGALTG</sequence>
<reference evidence="3 4" key="1">
    <citation type="submission" date="2016-02" db="EMBL/GenBank/DDBJ databases">
        <title>Complete Genome of H5569, the type strain of the newly described species Haematospirillium jordaniae.</title>
        <authorList>
            <person name="Nicholson A.C."/>
            <person name="Humrighouse B.W."/>
            <person name="Loparov V."/>
            <person name="McQuiston J.R."/>
        </authorList>
    </citation>
    <scope>NUCLEOTIDE SEQUENCE [LARGE SCALE GENOMIC DNA]</scope>
    <source>
        <strain evidence="3 4">H5569</strain>
    </source>
</reference>
<keyword evidence="4" id="KW-1185">Reference proteome</keyword>
<keyword evidence="2" id="KW-0460">Magnesium</keyword>
<dbReference type="NCBIfam" id="TIGR00055">
    <property type="entry name" value="uppS"/>
    <property type="match status" value="1"/>
</dbReference>
<name>A0A143DGE7_9PROT</name>
<dbReference type="Proteomes" id="UP000076066">
    <property type="component" value="Chromosome"/>
</dbReference>
<feature type="binding site" evidence="2">
    <location>
        <position position="15"/>
    </location>
    <ligand>
        <name>substrate</name>
    </ligand>
</feature>
<dbReference type="GO" id="GO:0005829">
    <property type="term" value="C:cytosol"/>
    <property type="evidence" value="ECO:0007669"/>
    <property type="project" value="TreeGrafter"/>
</dbReference>
<dbReference type="EC" id="2.5.1.-" evidence="2"/>
<dbReference type="FunFam" id="3.40.1180.10:FF:000001">
    <property type="entry name" value="(2E,6E)-farnesyl-diphosphate-specific ditrans,polycis-undecaprenyl-diphosphate synthase"/>
    <property type="match status" value="1"/>
</dbReference>
<keyword evidence="2" id="KW-0479">Metal-binding</keyword>
<accession>A0A143DGE7</accession>
<dbReference type="InterPro" id="IPR018520">
    <property type="entry name" value="UPP_synth-like_CS"/>
</dbReference>
<evidence type="ECO:0000313" key="4">
    <source>
        <dbReference type="Proteomes" id="UP000076066"/>
    </source>
</evidence>
<evidence type="ECO:0000256" key="2">
    <source>
        <dbReference type="HAMAP-Rule" id="MF_01139"/>
    </source>
</evidence>
<evidence type="ECO:0000256" key="1">
    <source>
        <dbReference type="ARBA" id="ARBA00022679"/>
    </source>
</evidence>
<dbReference type="PANTHER" id="PTHR10291:SF0">
    <property type="entry name" value="DEHYDRODOLICHYL DIPHOSPHATE SYNTHASE 2"/>
    <property type="match status" value="1"/>
</dbReference>